<feature type="region of interest" description="Disordered" evidence="1">
    <location>
        <begin position="235"/>
        <end position="255"/>
    </location>
</feature>
<keyword evidence="2" id="KW-1133">Transmembrane helix</keyword>
<name>A0ABZ1C9G9_9BACT</name>
<reference evidence="3 4" key="1">
    <citation type="submission" date="2021-08" db="EMBL/GenBank/DDBJ databases">
        <authorList>
            <person name="Zhang D."/>
            <person name="Zhang A."/>
            <person name="Wang L."/>
        </authorList>
    </citation>
    <scope>NUCLEOTIDE SEQUENCE [LARGE SCALE GENOMIC DNA]</scope>
    <source>
        <strain evidence="3 4">WL0086</strain>
    </source>
</reference>
<dbReference type="InterPro" id="IPR012902">
    <property type="entry name" value="N_methyl_site"/>
</dbReference>
<evidence type="ECO:0000313" key="3">
    <source>
        <dbReference type="EMBL" id="WRQ88143.1"/>
    </source>
</evidence>
<dbReference type="SUPFAM" id="SSF54523">
    <property type="entry name" value="Pili subunits"/>
    <property type="match status" value="1"/>
</dbReference>
<dbReference type="Proteomes" id="UP000738431">
    <property type="component" value="Chromosome"/>
</dbReference>
<dbReference type="Gene3D" id="3.30.700.10">
    <property type="entry name" value="Glycoprotein, Type 4 Pilin"/>
    <property type="match status" value="1"/>
</dbReference>
<reference evidence="3 4" key="2">
    <citation type="submission" date="2023-12" db="EMBL/GenBank/DDBJ databases">
        <title>Description of an unclassified Opitutus bacterium of Verrucomicrobiota.</title>
        <authorList>
            <person name="Zhang D.-F."/>
        </authorList>
    </citation>
    <scope>NUCLEOTIDE SEQUENCE [LARGE SCALE GENOMIC DNA]</scope>
    <source>
        <strain evidence="3 4">WL0086</strain>
    </source>
</reference>
<dbReference type="Pfam" id="PF07963">
    <property type="entry name" value="N_methyl"/>
    <property type="match status" value="1"/>
</dbReference>
<keyword evidence="2" id="KW-0812">Transmembrane</keyword>
<dbReference type="EMBL" id="CP139781">
    <property type="protein sequence ID" value="WRQ88143.1"/>
    <property type="molecule type" value="Genomic_DNA"/>
</dbReference>
<proteinExistence type="predicted"/>
<sequence length="255" mass="26714">MKVSPRPTAGFSLIELLTVITIIGILAAIIIPSMGGARDSAQRAVDSSNLSEIGKAAMLYSTANRDALPNPTQTSRTIGGTNQAYWQWFGQIARFGGLNDPTLFVSKLDDAIDPNALPLTVLDPDVTTPPTLHPDLTALPTLSWNVVAGLRAGDPPTTPIAFTRGLRTDGTWSGEGTADDDPNRGPYGDAGGFIVFLGGNVEFFASIEDRLVSNTGRPTSNLRQAVPNRSTVRILGMDSGNGVASPNGTSALQGP</sequence>
<evidence type="ECO:0000313" key="4">
    <source>
        <dbReference type="Proteomes" id="UP000738431"/>
    </source>
</evidence>
<dbReference type="InterPro" id="IPR045584">
    <property type="entry name" value="Pilin-like"/>
</dbReference>
<feature type="transmembrane region" description="Helical" evidence="2">
    <location>
        <begin position="12"/>
        <end position="31"/>
    </location>
</feature>
<protein>
    <submittedName>
        <fullName evidence="3">Prepilin-type N-terminal cleavage/methylation domain-containing protein</fullName>
    </submittedName>
</protein>
<gene>
    <name evidence="3" type="ORF">K1X11_001905</name>
</gene>
<evidence type="ECO:0000256" key="2">
    <source>
        <dbReference type="SAM" id="Phobius"/>
    </source>
</evidence>
<organism evidence="3 4">
    <name type="scientific">Actomonas aquatica</name>
    <dbReference type="NCBI Taxonomy" id="2866162"/>
    <lineage>
        <taxon>Bacteria</taxon>
        <taxon>Pseudomonadati</taxon>
        <taxon>Verrucomicrobiota</taxon>
        <taxon>Opitutia</taxon>
        <taxon>Opitutales</taxon>
        <taxon>Opitutaceae</taxon>
        <taxon>Actomonas</taxon>
    </lineage>
</organism>
<keyword evidence="2" id="KW-0472">Membrane</keyword>
<dbReference type="NCBIfam" id="TIGR02532">
    <property type="entry name" value="IV_pilin_GFxxxE"/>
    <property type="match status" value="1"/>
</dbReference>
<keyword evidence="4" id="KW-1185">Reference proteome</keyword>
<feature type="compositionally biased region" description="Polar residues" evidence="1">
    <location>
        <begin position="242"/>
        <end position="255"/>
    </location>
</feature>
<accession>A0ABZ1C9G9</accession>
<dbReference type="RefSeq" id="WP_221028824.1">
    <property type="nucleotide sequence ID" value="NZ_CP139781.1"/>
</dbReference>
<dbReference type="PROSITE" id="PS00409">
    <property type="entry name" value="PROKAR_NTER_METHYL"/>
    <property type="match status" value="1"/>
</dbReference>
<feature type="region of interest" description="Disordered" evidence="1">
    <location>
        <begin position="158"/>
        <end position="185"/>
    </location>
</feature>
<evidence type="ECO:0000256" key="1">
    <source>
        <dbReference type="SAM" id="MobiDB-lite"/>
    </source>
</evidence>
<dbReference type="PANTHER" id="PTHR30093">
    <property type="entry name" value="GENERAL SECRETION PATHWAY PROTEIN G"/>
    <property type="match status" value="1"/>
</dbReference>